<feature type="domain" description="O-GlcNAc transferase C-terminal" evidence="10">
    <location>
        <begin position="383"/>
        <end position="602"/>
    </location>
</feature>
<evidence type="ECO:0000313" key="11">
    <source>
        <dbReference type="EMBL" id="SCA55144.1"/>
    </source>
</evidence>
<keyword evidence="6" id="KW-0677">Repeat</keyword>
<evidence type="ECO:0000259" key="10">
    <source>
        <dbReference type="Pfam" id="PF13844"/>
    </source>
</evidence>
<dbReference type="Gene3D" id="1.25.40.10">
    <property type="entry name" value="Tetratricopeptide repeat domain"/>
    <property type="match status" value="5"/>
</dbReference>
<dbReference type="PANTHER" id="PTHR44366">
    <property type="entry name" value="UDP-N-ACETYLGLUCOSAMINE--PEPTIDE N-ACETYLGLUCOSAMINYLTRANSFERASE 110 KDA SUBUNIT"/>
    <property type="match status" value="1"/>
</dbReference>
<feature type="repeat" description="TPR" evidence="8">
    <location>
        <begin position="98"/>
        <end position="131"/>
    </location>
</feature>
<proteinExistence type="inferred from homology"/>
<dbReference type="Pfam" id="PF13431">
    <property type="entry name" value="TPR_17"/>
    <property type="match status" value="1"/>
</dbReference>
<evidence type="ECO:0000313" key="12">
    <source>
        <dbReference type="Proteomes" id="UP000231658"/>
    </source>
</evidence>
<feature type="repeat" description="TPR" evidence="8">
    <location>
        <begin position="302"/>
        <end position="335"/>
    </location>
</feature>
<dbReference type="STRING" id="1867952.MTBPR1_10391"/>
<dbReference type="GO" id="GO:0006493">
    <property type="term" value="P:protein O-linked glycosylation"/>
    <property type="evidence" value="ECO:0007669"/>
    <property type="project" value="InterPro"/>
</dbReference>
<feature type="region of interest" description="Disordered" evidence="9">
    <location>
        <begin position="1"/>
        <end position="24"/>
    </location>
</feature>
<feature type="repeat" description="TPR" evidence="8">
    <location>
        <begin position="234"/>
        <end position="267"/>
    </location>
</feature>
<evidence type="ECO:0000256" key="1">
    <source>
        <dbReference type="ARBA" id="ARBA00004922"/>
    </source>
</evidence>
<dbReference type="AlphaFoldDB" id="A0A1C3RD44"/>
<evidence type="ECO:0000256" key="9">
    <source>
        <dbReference type="SAM" id="MobiDB-lite"/>
    </source>
</evidence>
<dbReference type="EC" id="2.4.1.255" evidence="3"/>
<evidence type="ECO:0000256" key="5">
    <source>
        <dbReference type="ARBA" id="ARBA00022679"/>
    </source>
</evidence>
<evidence type="ECO:0000256" key="6">
    <source>
        <dbReference type="ARBA" id="ARBA00022737"/>
    </source>
</evidence>
<feature type="repeat" description="TPR" evidence="8">
    <location>
        <begin position="166"/>
        <end position="199"/>
    </location>
</feature>
<keyword evidence="7 8" id="KW-0802">TPR repeat</keyword>
<dbReference type="PROSITE" id="PS50005">
    <property type="entry name" value="TPR"/>
    <property type="match status" value="9"/>
</dbReference>
<dbReference type="SMART" id="SM00028">
    <property type="entry name" value="TPR"/>
    <property type="match status" value="10"/>
</dbReference>
<dbReference type="EMBL" id="FLYE01000001">
    <property type="protein sequence ID" value="SCA55144.1"/>
    <property type="molecule type" value="Genomic_DNA"/>
</dbReference>
<dbReference type="UniPathway" id="UPA00378"/>
<evidence type="ECO:0000256" key="8">
    <source>
        <dbReference type="PROSITE-ProRule" id="PRU00339"/>
    </source>
</evidence>
<dbReference type="Gene3D" id="3.40.50.2000">
    <property type="entry name" value="Glycogen Phosphorylase B"/>
    <property type="match status" value="1"/>
</dbReference>
<dbReference type="Pfam" id="PF13844">
    <property type="entry name" value="Glyco_transf_41"/>
    <property type="match status" value="2"/>
</dbReference>
<keyword evidence="4" id="KW-0328">Glycosyltransferase</keyword>
<keyword evidence="12" id="KW-1185">Reference proteome</keyword>
<feature type="repeat" description="TPR" evidence="8">
    <location>
        <begin position="64"/>
        <end position="97"/>
    </location>
</feature>
<dbReference type="PROSITE" id="PS50293">
    <property type="entry name" value="TPR_REGION"/>
    <property type="match status" value="4"/>
</dbReference>
<dbReference type="InterPro" id="IPR037919">
    <property type="entry name" value="OGT"/>
</dbReference>
<dbReference type="Pfam" id="PF00515">
    <property type="entry name" value="TPR_1"/>
    <property type="match status" value="1"/>
</dbReference>
<feature type="compositionally biased region" description="Basic residues" evidence="9">
    <location>
        <begin position="1"/>
        <end position="13"/>
    </location>
</feature>
<reference evidence="11 12" key="1">
    <citation type="submission" date="2016-07" db="EMBL/GenBank/DDBJ databases">
        <authorList>
            <person name="Lefevre C.T."/>
        </authorList>
    </citation>
    <scope>NUCLEOTIDE SEQUENCE [LARGE SCALE GENOMIC DNA]</scope>
    <source>
        <strain evidence="11">PR1</strain>
    </source>
</reference>
<dbReference type="GO" id="GO:0097363">
    <property type="term" value="F:protein O-acetylglucosaminyltransferase activity"/>
    <property type="evidence" value="ECO:0007669"/>
    <property type="project" value="UniProtKB-EC"/>
</dbReference>
<dbReference type="InterPro" id="IPR029489">
    <property type="entry name" value="OGT/SEC/SPY_C"/>
</dbReference>
<dbReference type="InterPro" id="IPR019734">
    <property type="entry name" value="TPR_rpt"/>
</dbReference>
<accession>A0A1C3RD44</accession>
<keyword evidence="5" id="KW-0808">Transferase</keyword>
<dbReference type="InterPro" id="IPR011990">
    <property type="entry name" value="TPR-like_helical_dom_sf"/>
</dbReference>
<feature type="repeat" description="TPR" evidence="8">
    <location>
        <begin position="132"/>
        <end position="165"/>
    </location>
</feature>
<sequence length="822" mass="92570">MNRAKRRSQHKAGAKPAGQNTITGPKAMQIQQTLNLAVQHHTAGRLSQAKGLYEQVLSLQSDQPNALHLLGVVAHQMGKNDIALNLISQALKIMPRFAEAYNDLGVVFQSLGDYRKAEEAQRKAIKLKPEYPDAHNSLAVSLKEQGKLKQAVTSFKKAISLNANFVNAMGNLAMAYQGLGEFDKAIKQINNGLSIAPSDPVLYVILGSIYQSTQKPDLAATNYEKAISLNPNFAWAYNNLGNTLLEIGDFDAAVQKLQKAVELAANNPLYLTNLGVAVKEKGRFEEAEKYYRQALTVSPNYGAAYNNLGNLYKEQGLQDEAISFYKKSLEINPKDLIVLNNLGNSYQKQGSSLQAVEAYSRALSIKPTYSDALVSKVYEQAKMCDWSEYDRNKKLILSLGQKDSVVPPFSLLCEEDNPERQFMRAQNYASMKFPVSQRDKKETTQDKASKIKIGYFSTDFRNHPVMHLMAGVYEKHNKDLFEIYAFSLVADKNDEYTEKAKAAVDQFIEIAEKTDTEVADLCHELGLHIAIDLNGYTEGSRPTLFAQRIAPVQINFLGYPCTTGTDFMDYIIADATVIPEETAQYYSEKVIYLPNSFQPNDDQREISDKKMSRSDFGLPEEAFVFCCFNNNYKIKREEFEIWMRLLNKVEGSVLWLSRATEQVKTNLRKEAEIRGVKPTRLIFAERVESLADHLARQRLGDLFLDTFNYNAHTTASDALWSGLPLLTKEGKQYTARVASSILKSLDLPELITYSTSEYEKTALELAKNPKNLQKLRRKIRGNIKTSSLFDTERYTCHLEKAFEQAYSRFLNNESPASFSVKG</sequence>
<feature type="repeat" description="TPR" evidence="8">
    <location>
        <begin position="336"/>
        <end position="369"/>
    </location>
</feature>
<feature type="repeat" description="TPR" evidence="8">
    <location>
        <begin position="268"/>
        <end position="301"/>
    </location>
</feature>
<protein>
    <recommendedName>
        <fullName evidence="3">protein O-GlcNAc transferase</fullName>
        <ecNumber evidence="3">2.4.1.255</ecNumber>
    </recommendedName>
</protein>
<dbReference type="PANTHER" id="PTHR44366:SF1">
    <property type="entry name" value="UDP-N-ACETYLGLUCOSAMINE--PEPTIDE N-ACETYLGLUCOSAMINYLTRANSFERASE 110 KDA SUBUNIT"/>
    <property type="match status" value="1"/>
</dbReference>
<comment type="similarity">
    <text evidence="2">Belongs to the glycosyltransferase 41 family. O-GlcNAc transferase subfamily.</text>
</comment>
<gene>
    <name evidence="11" type="ORF">MTBPR1_10391</name>
</gene>
<organism evidence="11 12">
    <name type="scientific">Candidatus Terasakiella magnetica</name>
    <dbReference type="NCBI Taxonomy" id="1867952"/>
    <lineage>
        <taxon>Bacteria</taxon>
        <taxon>Pseudomonadati</taxon>
        <taxon>Pseudomonadota</taxon>
        <taxon>Alphaproteobacteria</taxon>
        <taxon>Rhodospirillales</taxon>
        <taxon>Terasakiellaceae</taxon>
        <taxon>Terasakiella</taxon>
    </lineage>
</organism>
<evidence type="ECO:0000256" key="2">
    <source>
        <dbReference type="ARBA" id="ARBA00005386"/>
    </source>
</evidence>
<dbReference type="Proteomes" id="UP000231658">
    <property type="component" value="Unassembled WGS sequence"/>
</dbReference>
<comment type="pathway">
    <text evidence="1">Protein modification; protein glycosylation.</text>
</comment>
<evidence type="ECO:0000256" key="4">
    <source>
        <dbReference type="ARBA" id="ARBA00022676"/>
    </source>
</evidence>
<feature type="repeat" description="TPR" evidence="8">
    <location>
        <begin position="200"/>
        <end position="233"/>
    </location>
</feature>
<name>A0A1C3RD44_9PROT</name>
<feature type="domain" description="O-GlcNAc transferase C-terminal" evidence="10">
    <location>
        <begin position="612"/>
        <end position="797"/>
    </location>
</feature>
<evidence type="ECO:0000256" key="3">
    <source>
        <dbReference type="ARBA" id="ARBA00011970"/>
    </source>
</evidence>
<dbReference type="SUPFAM" id="SSF48452">
    <property type="entry name" value="TPR-like"/>
    <property type="match status" value="2"/>
</dbReference>
<dbReference type="Gene3D" id="3.40.50.11380">
    <property type="match status" value="1"/>
</dbReference>
<dbReference type="RefSeq" id="WP_069185849.1">
    <property type="nucleotide sequence ID" value="NZ_FLYE01000001.1"/>
</dbReference>
<dbReference type="Pfam" id="PF14559">
    <property type="entry name" value="TPR_19"/>
    <property type="match status" value="1"/>
</dbReference>
<dbReference type="OrthoDB" id="146908at2"/>
<evidence type="ECO:0000256" key="7">
    <source>
        <dbReference type="ARBA" id="ARBA00022803"/>
    </source>
</evidence>
<dbReference type="Pfam" id="PF13424">
    <property type="entry name" value="TPR_12"/>
    <property type="match status" value="2"/>
</dbReference>